<organism evidence="1">
    <name type="scientific">bioreactor metagenome</name>
    <dbReference type="NCBI Taxonomy" id="1076179"/>
    <lineage>
        <taxon>unclassified sequences</taxon>
        <taxon>metagenomes</taxon>
        <taxon>ecological metagenomes</taxon>
    </lineage>
</organism>
<protein>
    <submittedName>
        <fullName evidence="1">Uncharacterized protein</fullName>
    </submittedName>
</protein>
<dbReference type="AlphaFoldDB" id="A0A645HRH4"/>
<evidence type="ECO:0000313" key="1">
    <source>
        <dbReference type="EMBL" id="MPN38744.1"/>
    </source>
</evidence>
<sequence length="78" mass="9351">MDHMWQDALTAIKNTFDIDIKHSVIIIFGNIREKLLLCDACIVDKRLHTAEMFQRFRHQKIRMRLLRDITFHRNSVTA</sequence>
<proteinExistence type="predicted"/>
<accession>A0A645HRH4</accession>
<gene>
    <name evidence="1" type="ORF">SDC9_186269</name>
</gene>
<reference evidence="1" key="1">
    <citation type="submission" date="2019-08" db="EMBL/GenBank/DDBJ databases">
        <authorList>
            <person name="Kucharzyk K."/>
            <person name="Murdoch R.W."/>
            <person name="Higgins S."/>
            <person name="Loffler F."/>
        </authorList>
    </citation>
    <scope>NUCLEOTIDE SEQUENCE</scope>
</reference>
<comment type="caution">
    <text evidence="1">The sequence shown here is derived from an EMBL/GenBank/DDBJ whole genome shotgun (WGS) entry which is preliminary data.</text>
</comment>
<name>A0A645HRH4_9ZZZZ</name>
<dbReference type="EMBL" id="VSSQ01094161">
    <property type="protein sequence ID" value="MPN38744.1"/>
    <property type="molecule type" value="Genomic_DNA"/>
</dbReference>